<keyword evidence="2" id="KW-1185">Reference proteome</keyword>
<protein>
    <submittedName>
        <fullName evidence="1">Uncharacterized protein</fullName>
    </submittedName>
</protein>
<dbReference type="Proteomes" id="UP001163324">
    <property type="component" value="Chromosome 6"/>
</dbReference>
<proteinExistence type="predicted"/>
<name>A0ACC0UWT7_9HYPO</name>
<reference evidence="1" key="1">
    <citation type="submission" date="2022-10" db="EMBL/GenBank/DDBJ databases">
        <title>Complete Genome of Trichothecium roseum strain YXFP-22015, a Plant Pathogen Isolated from Citrus.</title>
        <authorList>
            <person name="Wang Y."/>
            <person name="Zhu L."/>
        </authorList>
    </citation>
    <scope>NUCLEOTIDE SEQUENCE</scope>
    <source>
        <strain evidence="1">YXFP-22015</strain>
    </source>
</reference>
<sequence>MQRVAQIVALGSLASSAVAVARTGFEFPDSVPMHKRQTSGPSYECHANCGYTILGAKTEGYCDDTEWQDLLEQCLACANEFDLWPNYGEGVTAAAEGCGLDATPVGSNEDSDEQTTTKPAASSTEEVSTTVIVELTSEPTAEPTAEPTEVETITTTWEATSTQTHTESQAPVPTSTPATNSTIPEPTDEPAPVPTGGAASSWASGSLVAGTAMLVALNLM</sequence>
<gene>
    <name evidence="1" type="ORF">N3K66_006957</name>
</gene>
<evidence type="ECO:0000313" key="1">
    <source>
        <dbReference type="EMBL" id="KAI9898597.1"/>
    </source>
</evidence>
<organism evidence="1 2">
    <name type="scientific">Trichothecium roseum</name>
    <dbReference type="NCBI Taxonomy" id="47278"/>
    <lineage>
        <taxon>Eukaryota</taxon>
        <taxon>Fungi</taxon>
        <taxon>Dikarya</taxon>
        <taxon>Ascomycota</taxon>
        <taxon>Pezizomycotina</taxon>
        <taxon>Sordariomycetes</taxon>
        <taxon>Hypocreomycetidae</taxon>
        <taxon>Hypocreales</taxon>
        <taxon>Hypocreales incertae sedis</taxon>
        <taxon>Trichothecium</taxon>
    </lineage>
</organism>
<dbReference type="EMBL" id="CM047945">
    <property type="protein sequence ID" value="KAI9898597.1"/>
    <property type="molecule type" value="Genomic_DNA"/>
</dbReference>
<evidence type="ECO:0000313" key="2">
    <source>
        <dbReference type="Proteomes" id="UP001163324"/>
    </source>
</evidence>
<accession>A0ACC0UWT7</accession>
<comment type="caution">
    <text evidence="1">The sequence shown here is derived from an EMBL/GenBank/DDBJ whole genome shotgun (WGS) entry which is preliminary data.</text>
</comment>